<accession>A0A1X9MAV5</accession>
<dbReference type="InterPro" id="IPR036390">
    <property type="entry name" value="WH_DNA-bd_sf"/>
</dbReference>
<dbReference type="GO" id="GO:0000976">
    <property type="term" value="F:transcription cis-regulatory region binding"/>
    <property type="evidence" value="ECO:0007669"/>
    <property type="project" value="TreeGrafter"/>
</dbReference>
<dbReference type="InterPro" id="IPR000847">
    <property type="entry name" value="LysR_HTH_N"/>
</dbReference>
<keyword evidence="2" id="KW-0805">Transcription regulation</keyword>
<dbReference type="PANTHER" id="PTHR30126">
    <property type="entry name" value="HTH-TYPE TRANSCRIPTIONAL REGULATOR"/>
    <property type="match status" value="1"/>
</dbReference>
<evidence type="ECO:0000256" key="1">
    <source>
        <dbReference type="ARBA" id="ARBA00009437"/>
    </source>
</evidence>
<dbReference type="InterPro" id="IPR005119">
    <property type="entry name" value="LysR_subst-bd"/>
</dbReference>
<dbReference type="EMBL" id="CP020814">
    <property type="protein sequence ID" value="ARK29764.1"/>
    <property type="molecule type" value="Genomic_DNA"/>
</dbReference>
<dbReference type="KEGG" id="bkw:BkAM31D_07760"/>
<dbReference type="STRING" id="199441.BkAM31D_07760"/>
<keyword evidence="4" id="KW-0804">Transcription</keyword>
<dbReference type="CDD" id="cd05466">
    <property type="entry name" value="PBP2_LTTR_substrate"/>
    <property type="match status" value="1"/>
</dbReference>
<evidence type="ECO:0000256" key="4">
    <source>
        <dbReference type="ARBA" id="ARBA00023163"/>
    </source>
</evidence>
<protein>
    <submittedName>
        <fullName evidence="6">HTH-type transcriptional regulator YofA</fullName>
    </submittedName>
</protein>
<reference evidence="6 7" key="1">
    <citation type="submission" date="2017-04" db="EMBL/GenBank/DDBJ databases">
        <title>Bacillus krulwichiae AM31D Genome sequencing and assembly.</title>
        <authorList>
            <person name="Krulwich T.A."/>
            <person name="Anastor L."/>
            <person name="Ehrlich R."/>
            <person name="Ehrlich G.D."/>
            <person name="Janto B."/>
        </authorList>
    </citation>
    <scope>NUCLEOTIDE SEQUENCE [LARGE SCALE GENOMIC DNA]</scope>
    <source>
        <strain evidence="6 7">AM31D</strain>
    </source>
</reference>
<dbReference type="RefSeq" id="WP_066159987.1">
    <property type="nucleotide sequence ID" value="NZ_CP020814.1"/>
</dbReference>
<proteinExistence type="inferred from homology"/>
<evidence type="ECO:0000256" key="3">
    <source>
        <dbReference type="ARBA" id="ARBA00023125"/>
    </source>
</evidence>
<keyword evidence="3" id="KW-0238">DNA-binding</keyword>
<comment type="similarity">
    <text evidence="1">Belongs to the LysR transcriptional regulatory family.</text>
</comment>
<dbReference type="PANTHER" id="PTHR30126:SF78">
    <property type="entry name" value="HTH LYSR-TYPE DOMAIN-CONTAINING PROTEIN"/>
    <property type="match status" value="1"/>
</dbReference>
<dbReference type="PRINTS" id="PR00039">
    <property type="entry name" value="HTHLYSR"/>
</dbReference>
<feature type="domain" description="HTH lysR-type" evidence="5">
    <location>
        <begin position="1"/>
        <end position="58"/>
    </location>
</feature>
<name>A0A1X9MAV5_9BACI</name>
<dbReference type="Pfam" id="PF03466">
    <property type="entry name" value="LysR_substrate"/>
    <property type="match status" value="1"/>
</dbReference>
<evidence type="ECO:0000313" key="6">
    <source>
        <dbReference type="EMBL" id="ARK29764.1"/>
    </source>
</evidence>
<dbReference type="InterPro" id="IPR036388">
    <property type="entry name" value="WH-like_DNA-bd_sf"/>
</dbReference>
<dbReference type="PROSITE" id="PS50931">
    <property type="entry name" value="HTH_LYSR"/>
    <property type="match status" value="1"/>
</dbReference>
<dbReference type="Gene3D" id="1.10.10.10">
    <property type="entry name" value="Winged helix-like DNA-binding domain superfamily/Winged helix DNA-binding domain"/>
    <property type="match status" value="1"/>
</dbReference>
<evidence type="ECO:0000313" key="7">
    <source>
        <dbReference type="Proteomes" id="UP000193006"/>
    </source>
</evidence>
<organism evidence="6 7">
    <name type="scientific">Halalkalibacter krulwichiae</name>
    <dbReference type="NCBI Taxonomy" id="199441"/>
    <lineage>
        <taxon>Bacteria</taxon>
        <taxon>Bacillati</taxon>
        <taxon>Bacillota</taxon>
        <taxon>Bacilli</taxon>
        <taxon>Bacillales</taxon>
        <taxon>Bacillaceae</taxon>
        <taxon>Halalkalibacter</taxon>
    </lineage>
</organism>
<keyword evidence="7" id="KW-1185">Reference proteome</keyword>
<dbReference type="Gene3D" id="3.40.190.290">
    <property type="match status" value="1"/>
</dbReference>
<gene>
    <name evidence="6" type="primary">yofA</name>
    <name evidence="6" type="ORF">BkAM31D_07760</name>
</gene>
<dbReference type="SUPFAM" id="SSF53850">
    <property type="entry name" value="Periplasmic binding protein-like II"/>
    <property type="match status" value="1"/>
</dbReference>
<dbReference type="GO" id="GO:0003700">
    <property type="term" value="F:DNA-binding transcription factor activity"/>
    <property type="evidence" value="ECO:0007669"/>
    <property type="project" value="InterPro"/>
</dbReference>
<evidence type="ECO:0000256" key="2">
    <source>
        <dbReference type="ARBA" id="ARBA00023015"/>
    </source>
</evidence>
<dbReference type="AlphaFoldDB" id="A0A1X9MAV5"/>
<dbReference type="Proteomes" id="UP000193006">
    <property type="component" value="Chromosome"/>
</dbReference>
<dbReference type="SUPFAM" id="SSF46785">
    <property type="entry name" value="Winged helix' DNA-binding domain"/>
    <property type="match status" value="1"/>
</dbReference>
<dbReference type="Pfam" id="PF00126">
    <property type="entry name" value="HTH_1"/>
    <property type="match status" value="1"/>
</dbReference>
<evidence type="ECO:0000259" key="5">
    <source>
        <dbReference type="PROSITE" id="PS50931"/>
    </source>
</evidence>
<sequence>MDEKDWLILKTIYEEKNITKAAEKLFISQPALTYRLNHLEEEVGVKILWRNKKGIKFTSEGEYLVKYADEMLYKLQKTKDHLLNMNENLEGIIRIGVSSNFARYLLPDILKNFLEQYHNVQFSVFTGWSHKILKHLEQDNIHIGIVRGDNPWHHNSILLNTETICVISSKPIDLMQLPSLPRITFNTDPKLQQIIDNWWHQQFSQPPTITMEIDNIETCKKLVAKGLGYAIVPSLGLSTIPDLEKIELNDNKGQLLQRNTWLLYKETEVEFPIVKEFINSLINYSQIHSNK</sequence>